<name>A0A1V0U3Z0_9ACTN</name>
<feature type="signal peptide" evidence="1">
    <location>
        <begin position="1"/>
        <end position="20"/>
    </location>
</feature>
<sequence length="173" mass="17912">MAQAWLVLVTALLIAVAAPAAGVTAGQAVADAAARQSHARHGVAAVVTEDPPVRIGADPTGGVGGRVHATVRWTAADGTARTGVTTVPADLRAGDRTTAWLDGRGVLVRNPVTDGEARIQSIAVGTVAAGGTCLLLLATERAGRALIDRRRYALWEREWAAGDTQWGHREAGW</sequence>
<evidence type="ECO:0000313" key="2">
    <source>
        <dbReference type="EMBL" id="ARF59790.1"/>
    </source>
</evidence>
<dbReference type="KEGG" id="sgv:B1H19_30245"/>
<gene>
    <name evidence="2" type="ORF">B1H19_30245</name>
</gene>
<organism evidence="2 3">
    <name type="scientific">Streptomyces gilvosporeus</name>
    <dbReference type="NCBI Taxonomy" id="553510"/>
    <lineage>
        <taxon>Bacteria</taxon>
        <taxon>Bacillati</taxon>
        <taxon>Actinomycetota</taxon>
        <taxon>Actinomycetes</taxon>
        <taxon>Kitasatosporales</taxon>
        <taxon>Streptomycetaceae</taxon>
        <taxon>Streptomyces</taxon>
    </lineage>
</organism>
<dbReference type="InterPro" id="IPR039708">
    <property type="entry name" value="MT1774/Rv1733c-like"/>
</dbReference>
<proteinExistence type="predicted"/>
<accession>A0A1V0U3Z0</accession>
<dbReference type="AlphaFoldDB" id="A0A1V0U3Z0"/>
<dbReference type="PANTHER" id="PTHR42305:SF1">
    <property type="entry name" value="MEMBRANE PROTEIN RV1733C-RELATED"/>
    <property type="match status" value="1"/>
</dbReference>
<reference evidence="2 3" key="1">
    <citation type="submission" date="2017-04" db="EMBL/GenBank/DDBJ databases">
        <title>Complete Genome Sequence of Streptomyces gilvosporeus F607, a Capable Producer of Natamycin.</title>
        <authorList>
            <person name="Zong G."/>
            <person name="Zhong C."/>
            <person name="Fu J."/>
            <person name="Qin R."/>
            <person name="Cao G."/>
        </authorList>
    </citation>
    <scope>NUCLEOTIDE SEQUENCE [LARGE SCALE GENOMIC DNA]</scope>
    <source>
        <strain evidence="2 3">F607</strain>
    </source>
</reference>
<evidence type="ECO:0008006" key="4">
    <source>
        <dbReference type="Google" id="ProtNLM"/>
    </source>
</evidence>
<dbReference type="EMBL" id="CP020569">
    <property type="protein sequence ID" value="ARF59790.1"/>
    <property type="molecule type" value="Genomic_DNA"/>
</dbReference>
<feature type="chain" id="PRO_5012007690" description="Integral membrane protein" evidence="1">
    <location>
        <begin position="21"/>
        <end position="173"/>
    </location>
</feature>
<dbReference type="Proteomes" id="UP000192726">
    <property type="component" value="Chromosome"/>
</dbReference>
<keyword evidence="3" id="KW-1185">Reference proteome</keyword>
<dbReference type="PANTHER" id="PTHR42305">
    <property type="entry name" value="MEMBRANE PROTEIN RV1733C-RELATED"/>
    <property type="match status" value="1"/>
</dbReference>
<dbReference type="OrthoDB" id="4213157at2"/>
<protein>
    <recommendedName>
        <fullName evidence="4">Integral membrane protein</fullName>
    </recommendedName>
</protein>
<evidence type="ECO:0000313" key="3">
    <source>
        <dbReference type="Proteomes" id="UP000192726"/>
    </source>
</evidence>
<dbReference type="STRING" id="553510.B1H19_30245"/>
<keyword evidence="1" id="KW-0732">Signal</keyword>
<evidence type="ECO:0000256" key="1">
    <source>
        <dbReference type="SAM" id="SignalP"/>
    </source>
</evidence>